<reference evidence="4 5" key="1">
    <citation type="submission" date="2011-08" db="EMBL/GenBank/DDBJ databases">
        <authorList>
            <person name="Liu Z.J."/>
            <person name="Shi F.L."/>
            <person name="Lu J.Q."/>
            <person name="Li M."/>
            <person name="Wang Z.L."/>
        </authorList>
    </citation>
    <scope>NUCLEOTIDE SEQUENCE [LARGE SCALE GENOMIC DNA]</scope>
    <source>
        <strain evidence="4 5">USNM 41457</strain>
    </source>
</reference>
<evidence type="ECO:0000259" key="3">
    <source>
        <dbReference type="Pfam" id="PF04825"/>
    </source>
</evidence>
<protein>
    <recommendedName>
        <fullName evidence="3">Rad21/Rec8-like protein N-terminal domain-containing protein</fullName>
    </recommendedName>
</protein>
<name>J9DQM5_EDHAE</name>
<evidence type="ECO:0000313" key="5">
    <source>
        <dbReference type="Proteomes" id="UP000003163"/>
    </source>
</evidence>
<proteinExistence type="predicted"/>
<dbReference type="GO" id="GO:0003682">
    <property type="term" value="F:chromatin binding"/>
    <property type="evidence" value="ECO:0007669"/>
    <property type="project" value="TreeGrafter"/>
</dbReference>
<dbReference type="OrthoDB" id="10071381at2759"/>
<comment type="caution">
    <text evidence="4">The sequence shown here is derived from an EMBL/GenBank/DDBJ whole genome shotgun (WGS) entry which is preliminary data.</text>
</comment>
<comment type="subcellular location">
    <subcellularLocation>
        <location evidence="1">Nucleus</location>
    </subcellularLocation>
</comment>
<dbReference type="HOGENOM" id="CLU_519732_0_0_1"/>
<dbReference type="GO" id="GO:0007062">
    <property type="term" value="P:sister chromatid cohesion"/>
    <property type="evidence" value="ECO:0007669"/>
    <property type="project" value="InterPro"/>
</dbReference>
<dbReference type="InterPro" id="IPR039781">
    <property type="entry name" value="Rad21/Rec8-like"/>
</dbReference>
<gene>
    <name evidence="4" type="ORF">EDEG_00958</name>
</gene>
<dbReference type="VEuPathDB" id="MicrosporidiaDB:EDEG_00958"/>
<reference evidence="5" key="2">
    <citation type="submission" date="2015-07" db="EMBL/GenBank/DDBJ databases">
        <title>Contrasting host-pathogen interactions and genome evolution in two generalist and specialist microsporidian pathogens of mosquitoes.</title>
        <authorList>
            <consortium name="The Broad Institute Genomics Platform"/>
            <consortium name="The Broad Institute Genome Sequencing Center for Infectious Disease"/>
            <person name="Cuomo C.A."/>
            <person name="Sanscrainte N.D."/>
            <person name="Goldberg J.M."/>
            <person name="Heiman D."/>
            <person name="Young S."/>
            <person name="Zeng Q."/>
            <person name="Becnel J.J."/>
            <person name="Birren B.W."/>
        </authorList>
    </citation>
    <scope>NUCLEOTIDE SEQUENCE [LARGE SCALE GENOMIC DNA]</scope>
    <source>
        <strain evidence="5">USNM 41457</strain>
    </source>
</reference>
<organism evidence="4 5">
    <name type="scientific">Edhazardia aedis (strain USNM 41457)</name>
    <name type="common">Microsporidian parasite</name>
    <dbReference type="NCBI Taxonomy" id="1003232"/>
    <lineage>
        <taxon>Eukaryota</taxon>
        <taxon>Fungi</taxon>
        <taxon>Fungi incertae sedis</taxon>
        <taxon>Microsporidia</taxon>
        <taxon>Edhazardia</taxon>
    </lineage>
</organism>
<dbReference type="InParanoid" id="J9DQM5"/>
<evidence type="ECO:0000313" key="4">
    <source>
        <dbReference type="EMBL" id="EJW04865.1"/>
    </source>
</evidence>
<evidence type="ECO:0000256" key="2">
    <source>
        <dbReference type="ARBA" id="ARBA00023242"/>
    </source>
</evidence>
<dbReference type="AlphaFoldDB" id="J9DQM5"/>
<dbReference type="PANTHER" id="PTHR12585:SF69">
    <property type="entry name" value="FI11703P"/>
    <property type="match status" value="1"/>
</dbReference>
<dbReference type="STRING" id="1003232.J9DQM5"/>
<dbReference type="EMBL" id="AFBI03000012">
    <property type="protein sequence ID" value="EJW04865.1"/>
    <property type="molecule type" value="Genomic_DNA"/>
</dbReference>
<feature type="domain" description="Rad21/Rec8-like protein N-terminal" evidence="3">
    <location>
        <begin position="1"/>
        <end position="90"/>
    </location>
</feature>
<evidence type="ECO:0000256" key="1">
    <source>
        <dbReference type="ARBA" id="ARBA00004123"/>
    </source>
</evidence>
<dbReference type="InterPro" id="IPR006910">
    <property type="entry name" value="Rad21_Rec8_N"/>
</dbReference>
<keyword evidence="5" id="KW-1185">Reference proteome</keyword>
<dbReference type="Proteomes" id="UP000003163">
    <property type="component" value="Unassembled WGS sequence"/>
</dbReference>
<dbReference type="GO" id="GO:1990414">
    <property type="term" value="P:replication-born double-strand break repair via sister chromatid exchange"/>
    <property type="evidence" value="ECO:0007669"/>
    <property type="project" value="TreeGrafter"/>
</dbReference>
<dbReference type="PANTHER" id="PTHR12585">
    <property type="entry name" value="SCC1 / RAD21 FAMILY MEMBER"/>
    <property type="match status" value="1"/>
</dbReference>
<keyword evidence="2" id="KW-0539">Nucleus</keyword>
<sequence length="524" mass="60277">MFYSTEILSIKNKTSLALIYYISTTNNRTKKITKKDILTIDLPNVINALKNPSQPFALRLYSILIKGVVRIYFLKVKYLEDEISVFNKKTLLLTNNKIERKKLKALPVNLNSNINENKSPFNLVNNQFDFFDFDSKVSDFFNEDALSSGSPVNFNDTPIDNLEFGNIDENNFIEPVFNTNNSFLCNIECLNDALISNGHVNPINNNSGSNSSGRYLNNQNTPFCEKKVLYKNLENVPESYLNDVNILEFTDGLDLYQNMPDHEHKNKSINAKKEDIFEKNAKKAKKMFDNTLELTNIELYTKNGVVNIFKNYNSCYKITDFNQNIIDLKKNAISFTQTFELNLMNNTKTHSNINTKKKNNEELLKPCFLLTKLNKLFLELSKSSKKIKRNTLKETKNSQIEIFRNGSSLQNITGITNITTDSNSIENLRKDSSSTTYTPNVFPELFDDFCNNSFSSNSFKFDLHNEIKDNHSFNFNKKIQNISSIEKVGALLELLGFLTNKIIKVEQNRPYGNIIIQKYNLNVI</sequence>
<dbReference type="GO" id="GO:0008278">
    <property type="term" value="C:cohesin complex"/>
    <property type="evidence" value="ECO:0007669"/>
    <property type="project" value="InterPro"/>
</dbReference>
<dbReference type="GO" id="GO:0005634">
    <property type="term" value="C:nucleus"/>
    <property type="evidence" value="ECO:0007669"/>
    <property type="project" value="UniProtKB-SubCell"/>
</dbReference>
<dbReference type="Pfam" id="PF04825">
    <property type="entry name" value="Rad21_Rec8_N"/>
    <property type="match status" value="1"/>
</dbReference>
<accession>J9DQM5</accession>